<proteinExistence type="predicted"/>
<dbReference type="OrthoDB" id="685075at2759"/>
<reference evidence="2" key="1">
    <citation type="submission" date="2022-04" db="EMBL/GenBank/DDBJ databases">
        <title>Carnegiea gigantea Genome sequencing and assembly v2.</title>
        <authorList>
            <person name="Copetti D."/>
            <person name="Sanderson M.J."/>
            <person name="Burquez A."/>
            <person name="Wojciechowski M.F."/>
        </authorList>
    </citation>
    <scope>NUCLEOTIDE SEQUENCE</scope>
    <source>
        <strain evidence="2">SGP5-SGP5p</strain>
        <tissue evidence="2">Aerial part</tissue>
    </source>
</reference>
<sequence>MDIKAMAKSKRSHTRRHQPRKQPHPSKTPAPSSSSSASADSVDPKLAKKEGERKRAVQPLSLPSNWDQYEDEGSDDGQQVAELSIDSGSGEPSRLTDSKAKAVPDEVKPKSKGANFGELITQAKESRSSYAPSFHDTLPVYYNMKLKKFYSNFFSCLESERDTASFTYVMLTLVLLDFYQGLGPMLSIRGESILSWEGGDDFLADEEATTTQELRAEIVWMRRNEGLFGFNEKRAWREALASWAHLHFYWDALKMGSYGPDINFPQSRETGVCCSGLWGLRTPVSVAPFLRLDLQDLSKQLAKVDLAKRLFIEPDLLHPELEASATLFYYTCNPTPVADGRCGMPGQMVEPWKDASSGLGWTSGRYMHYVGDLSEVAVCAQGANESDHEMLLEKSKKQKRARVPETFDELLSLYLEEEQNAEQDRDEDQEDANSLTAAISTSSPDPACAANVTDSKLDDIVFQDAREPSSVTLVTKKDSKPSSAFESAAAEAELDMLLNSFSKTKLFDPSAPDSEVATYKKQHETPLPSRENPSPDIPITSSLDDALDNLLEETSKQDCKGSLSQSTEIKAASFELASSTSSLHPSSKSKVLEDFDSWVDLEGNIPDGLQPNLEVPIDSQKNSA</sequence>
<feature type="region of interest" description="Disordered" evidence="1">
    <location>
        <begin position="419"/>
        <end position="451"/>
    </location>
</feature>
<keyword evidence="3" id="KW-1185">Reference proteome</keyword>
<comment type="caution">
    <text evidence="2">The sequence shown here is derived from an EMBL/GenBank/DDBJ whole genome shotgun (WGS) entry which is preliminary data.</text>
</comment>
<organism evidence="2 3">
    <name type="scientific">Carnegiea gigantea</name>
    <dbReference type="NCBI Taxonomy" id="171969"/>
    <lineage>
        <taxon>Eukaryota</taxon>
        <taxon>Viridiplantae</taxon>
        <taxon>Streptophyta</taxon>
        <taxon>Embryophyta</taxon>
        <taxon>Tracheophyta</taxon>
        <taxon>Spermatophyta</taxon>
        <taxon>Magnoliopsida</taxon>
        <taxon>eudicotyledons</taxon>
        <taxon>Gunneridae</taxon>
        <taxon>Pentapetalae</taxon>
        <taxon>Caryophyllales</taxon>
        <taxon>Cactineae</taxon>
        <taxon>Cactaceae</taxon>
        <taxon>Cactoideae</taxon>
        <taxon>Echinocereeae</taxon>
        <taxon>Carnegiea</taxon>
    </lineage>
</organism>
<name>A0A9Q1QGK5_9CARY</name>
<feature type="compositionally biased region" description="Basic and acidic residues" evidence="1">
    <location>
        <begin position="94"/>
        <end position="109"/>
    </location>
</feature>
<feature type="compositionally biased region" description="Low complexity" evidence="1">
    <location>
        <begin position="25"/>
        <end position="41"/>
    </location>
</feature>
<evidence type="ECO:0000313" key="3">
    <source>
        <dbReference type="Proteomes" id="UP001153076"/>
    </source>
</evidence>
<feature type="region of interest" description="Disordered" evidence="1">
    <location>
        <begin position="509"/>
        <end position="542"/>
    </location>
</feature>
<accession>A0A9Q1QGK5</accession>
<feature type="compositionally biased region" description="Basic and acidic residues" evidence="1">
    <location>
        <begin position="42"/>
        <end position="55"/>
    </location>
</feature>
<dbReference type="Proteomes" id="UP001153076">
    <property type="component" value="Unassembled WGS sequence"/>
</dbReference>
<evidence type="ECO:0000256" key="1">
    <source>
        <dbReference type="SAM" id="MobiDB-lite"/>
    </source>
</evidence>
<feature type="compositionally biased region" description="Basic residues" evidence="1">
    <location>
        <begin position="7"/>
        <end position="24"/>
    </location>
</feature>
<dbReference type="InterPro" id="IPR053342">
    <property type="entry name" value="Exosome_cofactor/PTGS_suppr"/>
</dbReference>
<feature type="compositionally biased region" description="Acidic residues" evidence="1">
    <location>
        <begin position="419"/>
        <end position="431"/>
    </location>
</feature>
<dbReference type="PANTHER" id="PTHR37260:SF2">
    <property type="entry name" value="PROTEIN ECERIFERUM 16"/>
    <property type="match status" value="1"/>
</dbReference>
<dbReference type="EMBL" id="JAKOGI010000210">
    <property type="protein sequence ID" value="KAJ8439695.1"/>
    <property type="molecule type" value="Genomic_DNA"/>
</dbReference>
<dbReference type="PANTHER" id="PTHR37260">
    <property type="entry name" value="PHOSPHORELAY PROTEIN"/>
    <property type="match status" value="1"/>
</dbReference>
<dbReference type="AlphaFoldDB" id="A0A9Q1QGK5"/>
<gene>
    <name evidence="2" type="ORF">Cgig2_010192</name>
</gene>
<protein>
    <submittedName>
        <fullName evidence="2">Uncharacterized protein</fullName>
    </submittedName>
</protein>
<feature type="compositionally biased region" description="Polar residues" evidence="1">
    <location>
        <begin position="434"/>
        <end position="444"/>
    </location>
</feature>
<evidence type="ECO:0000313" key="2">
    <source>
        <dbReference type="EMBL" id="KAJ8439695.1"/>
    </source>
</evidence>
<feature type="region of interest" description="Disordered" evidence="1">
    <location>
        <begin position="1"/>
        <end position="109"/>
    </location>
</feature>